<dbReference type="OrthoDB" id="265717at2759"/>
<dbReference type="EMBL" id="JANBUH010000033">
    <property type="protein sequence ID" value="KAJ2756196.1"/>
    <property type="molecule type" value="Genomic_DNA"/>
</dbReference>
<evidence type="ECO:0000313" key="8">
    <source>
        <dbReference type="EMBL" id="KAJ2756196.1"/>
    </source>
</evidence>
<feature type="region of interest" description="Disordered" evidence="5">
    <location>
        <begin position="1"/>
        <end position="24"/>
    </location>
</feature>
<comment type="caution">
    <text evidence="8">The sequence shown here is derived from an EMBL/GenBank/DDBJ whole genome shotgun (WGS) entry which is preliminary data.</text>
</comment>
<protein>
    <recommendedName>
        <fullName evidence="10">SET domain-containing protein</fullName>
    </recommendedName>
</protein>
<reference evidence="8" key="1">
    <citation type="submission" date="2022-07" db="EMBL/GenBank/DDBJ databases">
        <title>Phylogenomic reconstructions and comparative analyses of Kickxellomycotina fungi.</title>
        <authorList>
            <person name="Reynolds N.K."/>
            <person name="Stajich J.E."/>
            <person name="Barry K."/>
            <person name="Grigoriev I.V."/>
            <person name="Crous P."/>
            <person name="Smith M.E."/>
        </authorList>
    </citation>
    <scope>NUCLEOTIDE SEQUENCE</scope>
    <source>
        <strain evidence="8">BCRC 34297</strain>
    </source>
</reference>
<dbReference type="SUPFAM" id="SSF144232">
    <property type="entry name" value="HIT/MYND zinc finger-like"/>
    <property type="match status" value="1"/>
</dbReference>
<evidence type="ECO:0008006" key="10">
    <source>
        <dbReference type="Google" id="ProtNLM"/>
    </source>
</evidence>
<dbReference type="InterPro" id="IPR011990">
    <property type="entry name" value="TPR-like_helical_dom_sf"/>
</dbReference>
<feature type="domain" description="MYND-type" evidence="7">
    <location>
        <begin position="86"/>
        <end position="149"/>
    </location>
</feature>
<feature type="region of interest" description="Disordered" evidence="5">
    <location>
        <begin position="603"/>
        <end position="634"/>
    </location>
</feature>
<keyword evidence="3" id="KW-0862">Zinc</keyword>
<accession>A0A9W8GZQ3</accession>
<evidence type="ECO:0000256" key="1">
    <source>
        <dbReference type="ARBA" id="ARBA00022723"/>
    </source>
</evidence>
<dbReference type="InterPro" id="IPR050869">
    <property type="entry name" value="H3K4_H4K5_MeTrfase"/>
</dbReference>
<evidence type="ECO:0000256" key="2">
    <source>
        <dbReference type="ARBA" id="ARBA00022771"/>
    </source>
</evidence>
<dbReference type="Gene3D" id="6.10.140.2220">
    <property type="match status" value="1"/>
</dbReference>
<evidence type="ECO:0000313" key="9">
    <source>
        <dbReference type="Proteomes" id="UP001140011"/>
    </source>
</evidence>
<feature type="compositionally biased region" description="Low complexity" evidence="5">
    <location>
        <begin position="603"/>
        <end position="612"/>
    </location>
</feature>
<organism evidence="8 9">
    <name type="scientific">Coemansia pectinata</name>
    <dbReference type="NCBI Taxonomy" id="1052879"/>
    <lineage>
        <taxon>Eukaryota</taxon>
        <taxon>Fungi</taxon>
        <taxon>Fungi incertae sedis</taxon>
        <taxon>Zoopagomycota</taxon>
        <taxon>Kickxellomycotina</taxon>
        <taxon>Kickxellomycetes</taxon>
        <taxon>Kickxellales</taxon>
        <taxon>Kickxellaceae</taxon>
        <taxon>Coemansia</taxon>
    </lineage>
</organism>
<dbReference type="Pfam" id="PF01753">
    <property type="entry name" value="zf-MYND"/>
    <property type="match status" value="1"/>
</dbReference>
<evidence type="ECO:0000259" key="7">
    <source>
        <dbReference type="PROSITE" id="PS50865"/>
    </source>
</evidence>
<evidence type="ECO:0000259" key="6">
    <source>
        <dbReference type="PROSITE" id="PS50280"/>
    </source>
</evidence>
<sequence>MAATTEPTVDAHEGATQASKKKKAKKVVADNSRYLGAETVMPILVKSSHAKGRYVVSSKDLSAGTLVTVEKASGAIVRNQSFVNICHHCFKPVASKTQTRTKVDEQGNEVAGQTERVTVPAHSCDKCKMAAYCSEGCQKAHALEHDVQCDALAKSNAIAAEHRVPLEHLRSLLALIGRRFADDKNMPGEGVHYKYSGQDARPTPYSHALDLNPNRHYLDRNAIKSMQQALKDLLALVPEAARISLPEAVEAACIFNTNHHSLVVNGQQVLGLFPFSSLYFQHSCNPNCMYVGETDATLFIRTMTDLAANTELTIPYVELYQPREQRRRDLLMTRHFWCKCRRCSTLLSNSVDRLMDGIQCTECKRGVMIFEETKEVQDINELITDMSALDQEIQGKFAECEACPAKIEVTKLVDVLKAAITDYSEAHIALQRGEVTRARQLMEQYLRNYEDKQVLNPYNTYLVNTYISLIQVCSQLGEVDRAIRYNAIVIERMEGAQGATPENYPRVAEYHMSMGDMCLKQAKLKAANQTPAGRSMARKYFKDAKPALEKAFKARTAIYGKDSPRAYEVKRLLDEYKKEHDEFVKTTEKKKISKKQVAAAAAAATAATAAANTPPPAVMPAQTPAQQQPATSAA</sequence>
<dbReference type="Gene3D" id="1.10.220.160">
    <property type="match status" value="1"/>
</dbReference>
<keyword evidence="1" id="KW-0479">Metal-binding</keyword>
<dbReference type="InterPro" id="IPR046341">
    <property type="entry name" value="SET_dom_sf"/>
</dbReference>
<evidence type="ECO:0000256" key="3">
    <source>
        <dbReference type="ARBA" id="ARBA00022833"/>
    </source>
</evidence>
<dbReference type="Gene3D" id="2.170.270.10">
    <property type="entry name" value="SET domain"/>
    <property type="match status" value="1"/>
</dbReference>
<evidence type="ECO:0000256" key="5">
    <source>
        <dbReference type="SAM" id="MobiDB-lite"/>
    </source>
</evidence>
<dbReference type="PANTHER" id="PTHR12197">
    <property type="entry name" value="HISTONE-LYSINE N-METHYLTRANSFERASE SMYD"/>
    <property type="match status" value="1"/>
</dbReference>
<dbReference type="PROSITE" id="PS50280">
    <property type="entry name" value="SET"/>
    <property type="match status" value="1"/>
</dbReference>
<dbReference type="Proteomes" id="UP001140011">
    <property type="component" value="Unassembled WGS sequence"/>
</dbReference>
<dbReference type="InterPro" id="IPR001214">
    <property type="entry name" value="SET_dom"/>
</dbReference>
<dbReference type="GO" id="GO:0008270">
    <property type="term" value="F:zinc ion binding"/>
    <property type="evidence" value="ECO:0007669"/>
    <property type="project" value="UniProtKB-KW"/>
</dbReference>
<evidence type="ECO:0000256" key="4">
    <source>
        <dbReference type="PROSITE-ProRule" id="PRU00134"/>
    </source>
</evidence>
<dbReference type="SUPFAM" id="SSF48452">
    <property type="entry name" value="TPR-like"/>
    <property type="match status" value="1"/>
</dbReference>
<feature type="domain" description="SET" evidence="6">
    <location>
        <begin position="41"/>
        <end position="317"/>
    </location>
</feature>
<dbReference type="AlphaFoldDB" id="A0A9W8GZQ3"/>
<dbReference type="PANTHER" id="PTHR12197:SF282">
    <property type="entry name" value="SET DOMAIN-CONTAINING PROTEIN"/>
    <property type="match status" value="1"/>
</dbReference>
<name>A0A9W8GZQ3_9FUNG</name>
<keyword evidence="2 4" id="KW-0863">Zinc-finger</keyword>
<dbReference type="Gene3D" id="1.25.40.10">
    <property type="entry name" value="Tetratricopeptide repeat domain"/>
    <property type="match status" value="1"/>
</dbReference>
<feature type="compositionally biased region" description="Low complexity" evidence="5">
    <location>
        <begin position="619"/>
        <end position="634"/>
    </location>
</feature>
<dbReference type="CDD" id="cd20071">
    <property type="entry name" value="SET_SMYD"/>
    <property type="match status" value="1"/>
</dbReference>
<dbReference type="Pfam" id="PF00856">
    <property type="entry name" value="SET"/>
    <property type="match status" value="1"/>
</dbReference>
<dbReference type="PROSITE" id="PS50865">
    <property type="entry name" value="ZF_MYND_2"/>
    <property type="match status" value="1"/>
</dbReference>
<dbReference type="SUPFAM" id="SSF82199">
    <property type="entry name" value="SET domain"/>
    <property type="match status" value="1"/>
</dbReference>
<gene>
    <name evidence="8" type="ORF">GGI19_001032</name>
</gene>
<keyword evidence="9" id="KW-1185">Reference proteome</keyword>
<proteinExistence type="predicted"/>
<dbReference type="InterPro" id="IPR002893">
    <property type="entry name" value="Znf_MYND"/>
</dbReference>